<dbReference type="Pfam" id="PF02163">
    <property type="entry name" value="Peptidase_M50"/>
    <property type="match status" value="1"/>
</dbReference>
<dbReference type="GO" id="GO:0004222">
    <property type="term" value="F:metalloendopeptidase activity"/>
    <property type="evidence" value="ECO:0007669"/>
    <property type="project" value="InterPro"/>
</dbReference>
<keyword evidence="14" id="KW-1185">Reference proteome</keyword>
<dbReference type="GO" id="GO:0016020">
    <property type="term" value="C:membrane"/>
    <property type="evidence" value="ECO:0007669"/>
    <property type="project" value="UniProtKB-SubCell"/>
</dbReference>
<dbReference type="STRING" id="1121429.SAMN02745133_02129"/>
<dbReference type="CDD" id="cd23081">
    <property type="entry name" value="cpPDZ_EcRseP-like"/>
    <property type="match status" value="1"/>
</dbReference>
<evidence type="ECO:0000256" key="9">
    <source>
        <dbReference type="ARBA" id="ARBA00023049"/>
    </source>
</evidence>
<comment type="cofactor">
    <cofactor evidence="1 11">
        <name>Zn(2+)</name>
        <dbReference type="ChEBI" id="CHEBI:29105"/>
    </cofactor>
</comment>
<evidence type="ECO:0000256" key="6">
    <source>
        <dbReference type="ARBA" id="ARBA00022801"/>
    </source>
</evidence>
<dbReference type="CDD" id="cd06163">
    <property type="entry name" value="S2P-M50_PDZ_RseP-like"/>
    <property type="match status" value="1"/>
</dbReference>
<feature type="domain" description="PDZ" evidence="12">
    <location>
        <begin position="130"/>
        <end position="159"/>
    </location>
</feature>
<evidence type="ECO:0000256" key="3">
    <source>
        <dbReference type="ARBA" id="ARBA00007931"/>
    </source>
</evidence>
<evidence type="ECO:0000256" key="8">
    <source>
        <dbReference type="ARBA" id="ARBA00022989"/>
    </source>
</evidence>
<evidence type="ECO:0000256" key="5">
    <source>
        <dbReference type="ARBA" id="ARBA00022692"/>
    </source>
</evidence>
<dbReference type="PROSITE" id="PS50106">
    <property type="entry name" value="PDZ"/>
    <property type="match status" value="1"/>
</dbReference>
<keyword evidence="11" id="KW-0479">Metal-binding</keyword>
<evidence type="ECO:0000259" key="12">
    <source>
        <dbReference type="PROSITE" id="PS50106"/>
    </source>
</evidence>
<dbReference type="AlphaFoldDB" id="A0A1M4ZYW8"/>
<comment type="similarity">
    <text evidence="3 11">Belongs to the peptidase M50B family.</text>
</comment>
<feature type="transmembrane region" description="Helical" evidence="11">
    <location>
        <begin position="95"/>
        <end position="119"/>
    </location>
</feature>
<dbReference type="EC" id="3.4.24.-" evidence="11"/>
<dbReference type="SUPFAM" id="SSF50156">
    <property type="entry name" value="PDZ domain-like"/>
    <property type="match status" value="1"/>
</dbReference>
<dbReference type="Proteomes" id="UP000184148">
    <property type="component" value="Unassembled WGS sequence"/>
</dbReference>
<feature type="transmembrane region" description="Helical" evidence="11">
    <location>
        <begin position="272"/>
        <end position="291"/>
    </location>
</feature>
<dbReference type="PANTHER" id="PTHR42837:SF2">
    <property type="entry name" value="MEMBRANE METALLOPROTEASE ARASP2, CHLOROPLASTIC-RELATED"/>
    <property type="match status" value="1"/>
</dbReference>
<dbReference type="InterPro" id="IPR041489">
    <property type="entry name" value="PDZ_6"/>
</dbReference>
<dbReference type="RefSeq" id="WP_073239367.1">
    <property type="nucleotide sequence ID" value="NZ_FQUY01000015.1"/>
</dbReference>
<organism evidence="13 14">
    <name type="scientific">Desulforamulus putei DSM 12395</name>
    <dbReference type="NCBI Taxonomy" id="1121429"/>
    <lineage>
        <taxon>Bacteria</taxon>
        <taxon>Bacillati</taxon>
        <taxon>Bacillota</taxon>
        <taxon>Clostridia</taxon>
        <taxon>Eubacteriales</taxon>
        <taxon>Peptococcaceae</taxon>
        <taxon>Desulforamulus</taxon>
    </lineage>
</organism>
<accession>A0A1M4ZYW8</accession>
<dbReference type="NCBIfam" id="TIGR00054">
    <property type="entry name" value="RIP metalloprotease RseP"/>
    <property type="match status" value="1"/>
</dbReference>
<dbReference type="InterPro" id="IPR036034">
    <property type="entry name" value="PDZ_sf"/>
</dbReference>
<keyword evidence="6 11" id="KW-0378">Hydrolase</keyword>
<evidence type="ECO:0000313" key="13">
    <source>
        <dbReference type="EMBL" id="SHF23164.1"/>
    </source>
</evidence>
<gene>
    <name evidence="13" type="ORF">SAMN02745133_02129</name>
</gene>
<reference evidence="14" key="1">
    <citation type="submission" date="2016-11" db="EMBL/GenBank/DDBJ databases">
        <authorList>
            <person name="Varghese N."/>
            <person name="Submissions S."/>
        </authorList>
    </citation>
    <scope>NUCLEOTIDE SEQUENCE [LARGE SCALE GENOMIC DNA]</scope>
    <source>
        <strain evidence="14">DSM 12395</strain>
    </source>
</reference>
<dbReference type="InterPro" id="IPR004387">
    <property type="entry name" value="Pept_M50_Zn"/>
</dbReference>
<evidence type="ECO:0000256" key="1">
    <source>
        <dbReference type="ARBA" id="ARBA00001947"/>
    </source>
</evidence>
<keyword evidence="9 11" id="KW-0482">Metalloprotease</keyword>
<dbReference type="SMART" id="SM00228">
    <property type="entry name" value="PDZ"/>
    <property type="match status" value="1"/>
</dbReference>
<dbReference type="GO" id="GO:0006508">
    <property type="term" value="P:proteolysis"/>
    <property type="evidence" value="ECO:0007669"/>
    <property type="project" value="UniProtKB-KW"/>
</dbReference>
<dbReference type="EMBL" id="FQUY01000015">
    <property type="protein sequence ID" value="SHF23164.1"/>
    <property type="molecule type" value="Genomic_DNA"/>
</dbReference>
<feature type="transmembrane region" description="Helical" evidence="11">
    <location>
        <begin position="217"/>
        <end position="236"/>
    </location>
</feature>
<dbReference type="Gene3D" id="2.30.42.10">
    <property type="match status" value="1"/>
</dbReference>
<keyword evidence="10 11" id="KW-0472">Membrane</keyword>
<comment type="subcellular location">
    <subcellularLocation>
        <location evidence="2">Membrane</location>
        <topology evidence="2">Multi-pass membrane protein</topology>
    </subcellularLocation>
</comment>
<dbReference type="GO" id="GO:0046872">
    <property type="term" value="F:metal ion binding"/>
    <property type="evidence" value="ECO:0007669"/>
    <property type="project" value="UniProtKB-KW"/>
</dbReference>
<evidence type="ECO:0000313" key="14">
    <source>
        <dbReference type="Proteomes" id="UP000184148"/>
    </source>
</evidence>
<keyword evidence="5 11" id="KW-0812">Transmembrane</keyword>
<keyword evidence="7 11" id="KW-0862">Zinc</keyword>
<feature type="transmembrane region" description="Helical" evidence="11">
    <location>
        <begin position="6"/>
        <end position="25"/>
    </location>
</feature>
<keyword evidence="8 11" id="KW-1133">Transmembrane helix</keyword>
<dbReference type="OrthoDB" id="9782003at2"/>
<sequence length="345" mass="37714">MQTFIASVVVFGLLIFFHELGHFLVAKRVGIMVHEFSLGFGPKIFGIHRGETRYNLRLLPLGGFVRMAGMDPNEEEDKGIPVEKTFNHKTAMQRAAVIISGPLMNFVLAAVLFALILMLQGVPDPSTTKVGEILDNSPAQRAGLKVGDVITAVNNHPVKTWDQLVAETNKTPGQPLHIKVLRDTQELSLTVTTVKDKSGQYKMGIKPALKKLDPFSALAKGTAFTIQISGLILAFLGQMFTQQAPLDLGGPVRVVSEIGKAAEFGIFQVMQLAAFLSINLGLFNLLPIPALDGSRVLFLLWEKITGRPVEPSKESFIHLVGFGLLLLLMVVITYNDIVSLMFGNR</sequence>
<evidence type="ECO:0000256" key="2">
    <source>
        <dbReference type="ARBA" id="ARBA00004141"/>
    </source>
</evidence>
<proteinExistence type="inferred from homology"/>
<dbReference type="PANTHER" id="PTHR42837">
    <property type="entry name" value="REGULATOR OF SIGMA-E PROTEASE RSEP"/>
    <property type="match status" value="1"/>
</dbReference>
<protein>
    <recommendedName>
        <fullName evidence="11">Zinc metalloprotease</fullName>
        <ecNumber evidence="11">3.4.24.-</ecNumber>
    </recommendedName>
</protein>
<keyword evidence="4 13" id="KW-0645">Protease</keyword>
<evidence type="ECO:0000256" key="10">
    <source>
        <dbReference type="ARBA" id="ARBA00023136"/>
    </source>
</evidence>
<evidence type="ECO:0000256" key="11">
    <source>
        <dbReference type="RuleBase" id="RU362031"/>
    </source>
</evidence>
<evidence type="ECO:0000256" key="4">
    <source>
        <dbReference type="ARBA" id="ARBA00022670"/>
    </source>
</evidence>
<dbReference type="InterPro" id="IPR001478">
    <property type="entry name" value="PDZ"/>
</dbReference>
<feature type="transmembrane region" description="Helical" evidence="11">
    <location>
        <begin position="316"/>
        <end position="335"/>
    </location>
</feature>
<evidence type="ECO:0000256" key="7">
    <source>
        <dbReference type="ARBA" id="ARBA00022833"/>
    </source>
</evidence>
<dbReference type="InterPro" id="IPR008915">
    <property type="entry name" value="Peptidase_M50"/>
</dbReference>
<name>A0A1M4ZYW8_9FIRM</name>
<dbReference type="Pfam" id="PF17820">
    <property type="entry name" value="PDZ_6"/>
    <property type="match status" value="1"/>
</dbReference>